<comment type="catalytic activity">
    <reaction evidence="2">
        <text>2 GTP = 3',3'-c-di-GMP + 2 diphosphate</text>
        <dbReference type="Rhea" id="RHEA:24898"/>
        <dbReference type="ChEBI" id="CHEBI:33019"/>
        <dbReference type="ChEBI" id="CHEBI:37565"/>
        <dbReference type="ChEBI" id="CHEBI:58805"/>
        <dbReference type="EC" id="2.7.7.65"/>
    </reaction>
</comment>
<comment type="caution">
    <text evidence="6">The sequence shown here is derived from an EMBL/GenBank/DDBJ whole genome shotgun (WGS) entry which is preliminary data.</text>
</comment>
<dbReference type="GO" id="GO:1902201">
    <property type="term" value="P:negative regulation of bacterial-type flagellum-dependent cell motility"/>
    <property type="evidence" value="ECO:0007669"/>
    <property type="project" value="TreeGrafter"/>
</dbReference>
<evidence type="ECO:0000313" key="6">
    <source>
        <dbReference type="EMBL" id="PRY24909.1"/>
    </source>
</evidence>
<dbReference type="NCBIfam" id="TIGR00254">
    <property type="entry name" value="GGDEF"/>
    <property type="match status" value="1"/>
</dbReference>
<feature type="domain" description="Response regulatory" evidence="4">
    <location>
        <begin position="153"/>
        <end position="268"/>
    </location>
</feature>
<dbReference type="Gene3D" id="3.30.70.270">
    <property type="match status" value="1"/>
</dbReference>
<dbReference type="InterPro" id="IPR050469">
    <property type="entry name" value="Diguanylate_Cyclase"/>
</dbReference>
<dbReference type="GO" id="GO:0000160">
    <property type="term" value="P:phosphorelay signal transduction system"/>
    <property type="evidence" value="ECO:0007669"/>
    <property type="project" value="InterPro"/>
</dbReference>
<feature type="modified residue" description="4-aspartylphosphate" evidence="3">
    <location>
        <position position="202"/>
    </location>
</feature>
<dbReference type="GO" id="GO:0043709">
    <property type="term" value="P:cell adhesion involved in single-species biofilm formation"/>
    <property type="evidence" value="ECO:0007669"/>
    <property type="project" value="TreeGrafter"/>
</dbReference>
<dbReference type="EC" id="2.7.7.65" evidence="1"/>
<evidence type="ECO:0000259" key="5">
    <source>
        <dbReference type="PROSITE" id="PS50887"/>
    </source>
</evidence>
<dbReference type="InterPro" id="IPR043128">
    <property type="entry name" value="Rev_trsase/Diguanyl_cyclase"/>
</dbReference>
<evidence type="ECO:0000256" key="2">
    <source>
        <dbReference type="ARBA" id="ARBA00034247"/>
    </source>
</evidence>
<dbReference type="CDD" id="cd01949">
    <property type="entry name" value="GGDEF"/>
    <property type="match status" value="1"/>
</dbReference>
<feature type="domain" description="GGDEF" evidence="5">
    <location>
        <begin position="318"/>
        <end position="461"/>
    </location>
</feature>
<evidence type="ECO:0000259" key="4">
    <source>
        <dbReference type="PROSITE" id="PS50110"/>
    </source>
</evidence>
<dbReference type="PANTHER" id="PTHR45138:SF9">
    <property type="entry name" value="DIGUANYLATE CYCLASE DGCM-RELATED"/>
    <property type="match status" value="1"/>
</dbReference>
<dbReference type="SMART" id="SM00448">
    <property type="entry name" value="REC"/>
    <property type="match status" value="1"/>
</dbReference>
<dbReference type="InterPro" id="IPR000160">
    <property type="entry name" value="GGDEF_dom"/>
</dbReference>
<dbReference type="Pfam" id="PF00072">
    <property type="entry name" value="Response_reg"/>
    <property type="match status" value="1"/>
</dbReference>
<dbReference type="PANTHER" id="PTHR45138">
    <property type="entry name" value="REGULATORY COMPONENTS OF SENSORY TRANSDUCTION SYSTEM"/>
    <property type="match status" value="1"/>
</dbReference>
<dbReference type="SUPFAM" id="SSF55073">
    <property type="entry name" value="Nucleotide cyclase"/>
    <property type="match status" value="1"/>
</dbReference>
<protein>
    <recommendedName>
        <fullName evidence="1">diguanylate cyclase</fullName>
        <ecNumber evidence="1">2.7.7.65</ecNumber>
    </recommendedName>
</protein>
<accession>A0A2T0RUN3</accession>
<evidence type="ECO:0000256" key="1">
    <source>
        <dbReference type="ARBA" id="ARBA00012528"/>
    </source>
</evidence>
<dbReference type="FunFam" id="3.30.70.270:FF:000001">
    <property type="entry name" value="Diguanylate cyclase domain protein"/>
    <property type="match status" value="1"/>
</dbReference>
<dbReference type="SUPFAM" id="SSF52172">
    <property type="entry name" value="CheY-like"/>
    <property type="match status" value="2"/>
</dbReference>
<proteinExistence type="predicted"/>
<name>A0A2T0RUN3_9RHOB</name>
<dbReference type="GO" id="GO:0005886">
    <property type="term" value="C:plasma membrane"/>
    <property type="evidence" value="ECO:0007669"/>
    <property type="project" value="TreeGrafter"/>
</dbReference>
<evidence type="ECO:0000313" key="7">
    <source>
        <dbReference type="Proteomes" id="UP000239480"/>
    </source>
</evidence>
<reference evidence="6 7" key="1">
    <citation type="submission" date="2018-03" db="EMBL/GenBank/DDBJ databases">
        <title>Genomic Encyclopedia of Archaeal and Bacterial Type Strains, Phase II (KMG-II): from individual species to whole genera.</title>
        <authorList>
            <person name="Goeker M."/>
        </authorList>
    </citation>
    <scope>NUCLEOTIDE SEQUENCE [LARGE SCALE GENOMIC DNA]</scope>
    <source>
        <strain evidence="6 7">DSM 29328</strain>
    </source>
</reference>
<keyword evidence="3" id="KW-0597">Phosphoprotein</keyword>
<dbReference type="EMBL" id="PVTD01000002">
    <property type="protein sequence ID" value="PRY24909.1"/>
    <property type="molecule type" value="Genomic_DNA"/>
</dbReference>
<keyword evidence="7" id="KW-1185">Reference proteome</keyword>
<dbReference type="InterPro" id="IPR001789">
    <property type="entry name" value="Sig_transdc_resp-reg_receiver"/>
</dbReference>
<dbReference type="Gene3D" id="3.40.50.2300">
    <property type="match status" value="1"/>
</dbReference>
<organism evidence="6 7">
    <name type="scientific">Aliiruegeria haliotis</name>
    <dbReference type="NCBI Taxonomy" id="1280846"/>
    <lineage>
        <taxon>Bacteria</taxon>
        <taxon>Pseudomonadati</taxon>
        <taxon>Pseudomonadota</taxon>
        <taxon>Alphaproteobacteria</taxon>
        <taxon>Rhodobacterales</taxon>
        <taxon>Roseobacteraceae</taxon>
        <taxon>Aliiruegeria</taxon>
    </lineage>
</organism>
<dbReference type="InterPro" id="IPR029787">
    <property type="entry name" value="Nucleotide_cyclase"/>
</dbReference>
<dbReference type="SMART" id="SM00267">
    <property type="entry name" value="GGDEF"/>
    <property type="match status" value="1"/>
</dbReference>
<dbReference type="OrthoDB" id="9812260at2"/>
<feature type="domain" description="Response regulatory" evidence="4">
    <location>
        <begin position="4"/>
        <end position="120"/>
    </location>
</feature>
<gene>
    <name evidence="6" type="ORF">CLV78_10282</name>
</gene>
<dbReference type="AlphaFoldDB" id="A0A2T0RUN3"/>
<feature type="modified residue" description="4-aspartylphosphate" evidence="3">
    <location>
        <position position="53"/>
    </location>
</feature>
<dbReference type="Proteomes" id="UP000239480">
    <property type="component" value="Unassembled WGS sequence"/>
</dbReference>
<dbReference type="RefSeq" id="WP_158263450.1">
    <property type="nucleotide sequence ID" value="NZ_PVTD01000002.1"/>
</dbReference>
<dbReference type="InterPro" id="IPR011006">
    <property type="entry name" value="CheY-like_superfamily"/>
</dbReference>
<dbReference type="GO" id="GO:0052621">
    <property type="term" value="F:diguanylate cyclase activity"/>
    <property type="evidence" value="ECO:0007669"/>
    <property type="project" value="UniProtKB-EC"/>
</dbReference>
<evidence type="ECO:0000256" key="3">
    <source>
        <dbReference type="PROSITE-ProRule" id="PRU00169"/>
    </source>
</evidence>
<dbReference type="Pfam" id="PF00990">
    <property type="entry name" value="GGDEF"/>
    <property type="match status" value="1"/>
</dbReference>
<dbReference type="PROSITE" id="PS50110">
    <property type="entry name" value="RESPONSE_REGULATORY"/>
    <property type="match status" value="2"/>
</dbReference>
<dbReference type="PROSITE" id="PS50887">
    <property type="entry name" value="GGDEF"/>
    <property type="match status" value="1"/>
</dbReference>
<sequence>MPGRILVVDDVATNRIILKVKLTNACYDVLQAGGGREALEIARRERPELILLDMAMPDMDGLDVCRALRSDPATADIPVIVVTSHTEMDLKLAALKAGAAEFLSKPFDEMELLARIRSLLRARGVAAELALRDGTSQALGFAEPASSFTPAGRICLVGAGHKGMQPLKQQLTDLTSDRIELQSREQVLSGEEQMDLFVVPADLDWPGGGLLLLSELRSRPATRHAGIVIVTEPGSRQSATMALDLGASDIVSMPIHADELVLRLRAMMQQKRQADRLRSKVRDGLQMAVTDPLTGLFNRRYAMSHLSRIREQAETAERAFAIMLIDLDHFKRVNDTHGHATGDHVLKTVAETLSANLRNVDLISRIGGEEFLAVLPNISAAAAVNAAERLRGAVASQRFRVPAVDGAPKPAPLEQTISIGLVVCQPDPRGRERTSSLLDRADKALYAAKAEGRNRVNTHQTNRAAA</sequence>